<accession>A0A4Z1P2N5</accession>
<sequence length="90" mass="10043">MSPKPLQTIAVNLEKATLCGEKVSRSATWTTLPPYTYLEACTNANQCSSPLEMKPDLKPLVLRMGNLADIIGWRQVPDIRLRMPDTSQRA</sequence>
<organism evidence="1 2">
    <name type="scientific">Venturia nashicola</name>
    <dbReference type="NCBI Taxonomy" id="86259"/>
    <lineage>
        <taxon>Eukaryota</taxon>
        <taxon>Fungi</taxon>
        <taxon>Dikarya</taxon>
        <taxon>Ascomycota</taxon>
        <taxon>Pezizomycotina</taxon>
        <taxon>Dothideomycetes</taxon>
        <taxon>Pleosporomycetidae</taxon>
        <taxon>Venturiales</taxon>
        <taxon>Venturiaceae</taxon>
        <taxon>Venturia</taxon>
    </lineage>
</organism>
<keyword evidence="2" id="KW-1185">Reference proteome</keyword>
<evidence type="ECO:0000313" key="2">
    <source>
        <dbReference type="Proteomes" id="UP000298493"/>
    </source>
</evidence>
<dbReference type="AlphaFoldDB" id="A0A4Z1P2N5"/>
<dbReference type="EMBL" id="SNSC02000022">
    <property type="protein sequence ID" value="TID14592.1"/>
    <property type="molecule type" value="Genomic_DNA"/>
</dbReference>
<proteinExistence type="predicted"/>
<reference evidence="1 2" key="1">
    <citation type="submission" date="2019-04" db="EMBL/GenBank/DDBJ databases">
        <title>High contiguity whole genome sequence and gene annotation resource for two Venturia nashicola isolates.</title>
        <authorList>
            <person name="Prokchorchik M."/>
            <person name="Won K."/>
            <person name="Lee Y."/>
            <person name="Choi E.D."/>
            <person name="Segonzac C."/>
            <person name="Sohn K.H."/>
        </authorList>
    </citation>
    <scope>NUCLEOTIDE SEQUENCE [LARGE SCALE GENOMIC DNA]</scope>
    <source>
        <strain evidence="1 2">PRI2</strain>
    </source>
</reference>
<name>A0A4Z1P2N5_9PEZI</name>
<gene>
    <name evidence="1" type="ORF">E6O75_ATG08738</name>
</gene>
<comment type="caution">
    <text evidence="1">The sequence shown here is derived from an EMBL/GenBank/DDBJ whole genome shotgun (WGS) entry which is preliminary data.</text>
</comment>
<evidence type="ECO:0000313" key="1">
    <source>
        <dbReference type="EMBL" id="TID14592.1"/>
    </source>
</evidence>
<dbReference type="Proteomes" id="UP000298493">
    <property type="component" value="Unassembled WGS sequence"/>
</dbReference>
<protein>
    <submittedName>
        <fullName evidence="1">Uncharacterized protein</fullName>
    </submittedName>
</protein>